<evidence type="ECO:0000313" key="3">
    <source>
        <dbReference type="EMBL" id="EAQ79989.1"/>
    </source>
</evidence>
<name>A3ZTT5_9BACT</name>
<dbReference type="PANTHER" id="PTHR33608:SF3">
    <property type="entry name" value="SLR2013 PROTEIN"/>
    <property type="match status" value="1"/>
</dbReference>
<dbReference type="RefSeq" id="WP_002654633.1">
    <property type="nucleotide sequence ID" value="NZ_CH672377.1"/>
</dbReference>
<dbReference type="EMBL" id="AANZ01000011">
    <property type="protein sequence ID" value="EAQ79989.1"/>
    <property type="molecule type" value="Genomic_DNA"/>
</dbReference>
<dbReference type="Pfam" id="PF01882">
    <property type="entry name" value="DUF58"/>
    <property type="match status" value="1"/>
</dbReference>
<dbReference type="STRING" id="314230.DSM3645_05185"/>
<sequence length="500" mass="57247">MNYVTQLIQSELALTMLAQTSGDQNVMQRIFTSLGLGAEDLTALPLLMFVLIAVPFLIYAYVWSVYPTRWAACLFVLPLLISIGVLISSEVLTYVLVIDAAILLLLAIDFRTLPAAKNLAAERETLRIASLQKKHRVTLLIVNMGSRRLKIAIRDDLPQEFSATPEEFQVDLGARSRATVHYEFEPNRRGAFTLNYVYLQVESSFVLWRKFVRIPVETVVKVYPDMKQLSEYAILARTNRLSLMGVRRTRKVGQDHDFERLRDYTLDDNYKHIDWRSTARRRRLTVREFQSSQSQRIIFLIDCGRMMTNEVDGISLLDHSLNAMLMMSYVALRQGDSVGAICFSNEVLSYVPPRSGSNQMNHLLHASYDRFPQLVESRYDSAFMYLRAHCQKRSLVVMISNVIDEVNAHQVEQYLGTIVGRHLPLGILLRDHRIFDAADTEKLYGRSLFEAAAAAEILTWRHQVLTDLAHRGVMAMDVFPEDLTANLVNQYLEIKARHLL</sequence>
<dbReference type="Proteomes" id="UP000004358">
    <property type="component" value="Unassembled WGS sequence"/>
</dbReference>
<dbReference type="AlphaFoldDB" id="A3ZTT5"/>
<evidence type="ECO:0000259" key="2">
    <source>
        <dbReference type="Pfam" id="PF01882"/>
    </source>
</evidence>
<protein>
    <recommendedName>
        <fullName evidence="2">DUF58 domain-containing protein</fullName>
    </recommendedName>
</protein>
<reference evidence="3 4" key="1">
    <citation type="submission" date="2006-02" db="EMBL/GenBank/DDBJ databases">
        <authorList>
            <person name="Amann R."/>
            <person name="Ferriera S."/>
            <person name="Johnson J."/>
            <person name="Kravitz S."/>
            <person name="Halpern A."/>
            <person name="Remington K."/>
            <person name="Beeson K."/>
            <person name="Tran B."/>
            <person name="Rogers Y.-H."/>
            <person name="Friedman R."/>
            <person name="Venter J.C."/>
        </authorList>
    </citation>
    <scope>NUCLEOTIDE SEQUENCE [LARGE SCALE GENOMIC DNA]</scope>
    <source>
        <strain evidence="3 4">DSM 3645</strain>
    </source>
</reference>
<comment type="caution">
    <text evidence="3">The sequence shown here is derived from an EMBL/GenBank/DDBJ whole genome shotgun (WGS) entry which is preliminary data.</text>
</comment>
<dbReference type="HOGENOM" id="CLU_048408_0_0_0"/>
<feature type="domain" description="DUF58" evidence="2">
    <location>
        <begin position="261"/>
        <end position="433"/>
    </location>
</feature>
<proteinExistence type="predicted"/>
<dbReference type="InterPro" id="IPR002881">
    <property type="entry name" value="DUF58"/>
</dbReference>
<accession>A3ZTT5</accession>
<evidence type="ECO:0000256" key="1">
    <source>
        <dbReference type="SAM" id="Phobius"/>
    </source>
</evidence>
<gene>
    <name evidence="3" type="ORF">DSM3645_05185</name>
</gene>
<feature type="transmembrane region" description="Helical" evidence="1">
    <location>
        <begin position="70"/>
        <end position="88"/>
    </location>
</feature>
<dbReference type="PANTHER" id="PTHR33608">
    <property type="entry name" value="BLL2464 PROTEIN"/>
    <property type="match status" value="1"/>
</dbReference>
<keyword evidence="1" id="KW-1133">Transmembrane helix</keyword>
<evidence type="ECO:0000313" key="4">
    <source>
        <dbReference type="Proteomes" id="UP000004358"/>
    </source>
</evidence>
<feature type="transmembrane region" description="Helical" evidence="1">
    <location>
        <begin position="43"/>
        <end position="63"/>
    </location>
</feature>
<keyword evidence="1" id="KW-0472">Membrane</keyword>
<dbReference type="eggNOG" id="COG1721">
    <property type="taxonomic scope" value="Bacteria"/>
</dbReference>
<keyword evidence="1" id="KW-0812">Transmembrane</keyword>
<organism evidence="3 4">
    <name type="scientific">Blastopirellula marina DSM 3645</name>
    <dbReference type="NCBI Taxonomy" id="314230"/>
    <lineage>
        <taxon>Bacteria</taxon>
        <taxon>Pseudomonadati</taxon>
        <taxon>Planctomycetota</taxon>
        <taxon>Planctomycetia</taxon>
        <taxon>Pirellulales</taxon>
        <taxon>Pirellulaceae</taxon>
        <taxon>Blastopirellula</taxon>
    </lineage>
</organism>